<name>A0A8S1RRM4_9CILI</name>
<dbReference type="EMBL" id="CAJJDN010000252">
    <property type="protein sequence ID" value="CAD8129950.1"/>
    <property type="molecule type" value="Genomic_DNA"/>
</dbReference>
<sequence length="105" mass="12883">MSVFSKKLCFYTLKLDFFLIYLSRKSSYLSFIQLQYFIQRNIRFIYYTEIRAVQVEEPLSSYPILKFSIFQSYVIFQHTLELIKNRLVLDQSGFRYFYTFFCFCS</sequence>
<protein>
    <submittedName>
        <fullName evidence="1">Uncharacterized protein</fullName>
    </submittedName>
</protein>
<dbReference type="Proteomes" id="UP000692954">
    <property type="component" value="Unassembled WGS sequence"/>
</dbReference>
<evidence type="ECO:0000313" key="1">
    <source>
        <dbReference type="EMBL" id="CAD8129950.1"/>
    </source>
</evidence>
<organism evidence="1 2">
    <name type="scientific">Paramecium sonneborni</name>
    <dbReference type="NCBI Taxonomy" id="65129"/>
    <lineage>
        <taxon>Eukaryota</taxon>
        <taxon>Sar</taxon>
        <taxon>Alveolata</taxon>
        <taxon>Ciliophora</taxon>
        <taxon>Intramacronucleata</taxon>
        <taxon>Oligohymenophorea</taxon>
        <taxon>Peniculida</taxon>
        <taxon>Parameciidae</taxon>
        <taxon>Paramecium</taxon>
    </lineage>
</organism>
<proteinExistence type="predicted"/>
<keyword evidence="2" id="KW-1185">Reference proteome</keyword>
<gene>
    <name evidence="1" type="ORF">PSON_ATCC_30995.1.T2520022</name>
</gene>
<comment type="caution">
    <text evidence="1">The sequence shown here is derived from an EMBL/GenBank/DDBJ whole genome shotgun (WGS) entry which is preliminary data.</text>
</comment>
<dbReference type="AlphaFoldDB" id="A0A8S1RRM4"/>
<reference evidence="1" key="1">
    <citation type="submission" date="2021-01" db="EMBL/GenBank/DDBJ databases">
        <authorList>
            <consortium name="Genoscope - CEA"/>
            <person name="William W."/>
        </authorList>
    </citation>
    <scope>NUCLEOTIDE SEQUENCE</scope>
</reference>
<accession>A0A8S1RRM4</accession>
<evidence type="ECO:0000313" key="2">
    <source>
        <dbReference type="Proteomes" id="UP000692954"/>
    </source>
</evidence>